<evidence type="ECO:0000256" key="4">
    <source>
        <dbReference type="ARBA" id="ARBA00022722"/>
    </source>
</evidence>
<evidence type="ECO:0000256" key="1">
    <source>
        <dbReference type="ARBA" id="ARBA00001968"/>
    </source>
</evidence>
<dbReference type="PANTHER" id="PTHR22930">
    <property type="match status" value="1"/>
</dbReference>
<sequence length="630" mass="72388">MWYIISVVTIRGVQIKDRKRNKKLLRMLVLRGLYRESNVKCKSELRVNRKTFNIIREMLREIGGLSGTKNMSLQEIVVMFLYTLAHHKKNRSIGHYFYRSGETVSRQFHLCLRAFLKLHEVLLYNPTPILDDCEDERWKSFKNCLGALDGTYINVNVPSQERPKYRTRKGTIAMNVLGVCALNMQFIYVLRGWEGSAHDMRVLRNALSRPNGFRVPRGNYYLADAGYTNCEGFLAPYRGQRYHLKEWTDRQPESAEEFYNMKHARARNVIERCFGLLKGRWSILRSPSFFPIRTHGRIVMACCLLHNLIRKFMPTDDIKEDELSESDNDSESDSDDEREFLTSVATSNHWTNIRNTLAQDMFNDWRARGFGWDDEKKILQVDKSVFDGWVKTHKKVKGLFGLPFVHYDTLAEIYAKDKATGDASESFVDAIEDMDQDIDKQPLNVESDEDDVNSTHSDTYSSTSQSGKRPMKIEDDHSTPSKVAKVKASTIHSSASDSTTQSGKHSTKAKEAKVKGKNKVGLKSFCRNDDDDLVASLHDVSNNFGKIFENINVNLGTMASAWSKAEEREKMMDEKVNKVLDEVMKLDGISPSKALEVATILMAEEHKLRIFYQAPTNMKKQYAIDLLKKK</sequence>
<dbReference type="Pfam" id="PF13359">
    <property type="entry name" value="DDE_Tnp_4"/>
    <property type="match status" value="1"/>
</dbReference>
<comment type="subcellular location">
    <subcellularLocation>
        <location evidence="2">Nucleus</location>
    </subcellularLocation>
</comment>
<evidence type="ECO:0000259" key="10">
    <source>
        <dbReference type="Pfam" id="PF26138"/>
    </source>
</evidence>
<keyword evidence="12" id="KW-1185">Reference proteome</keyword>
<evidence type="ECO:0000256" key="3">
    <source>
        <dbReference type="ARBA" id="ARBA00006958"/>
    </source>
</evidence>
<keyword evidence="6" id="KW-0378">Hydrolase</keyword>
<evidence type="ECO:0000313" key="11">
    <source>
        <dbReference type="EnsemblPlants" id="AUR62031342-RA:cds"/>
    </source>
</evidence>
<comment type="similarity">
    <text evidence="3">Belongs to the HARBI1 family.</text>
</comment>
<evidence type="ECO:0000256" key="6">
    <source>
        <dbReference type="ARBA" id="ARBA00022801"/>
    </source>
</evidence>
<evidence type="ECO:0008006" key="13">
    <source>
        <dbReference type="Google" id="ProtNLM"/>
    </source>
</evidence>
<feature type="domain" description="DUF8040" evidence="10">
    <location>
        <begin position="34"/>
        <end position="116"/>
    </location>
</feature>
<evidence type="ECO:0000313" key="12">
    <source>
        <dbReference type="Proteomes" id="UP000596660"/>
    </source>
</evidence>
<dbReference type="OMA" id="FNIIREM"/>
<dbReference type="PANTHER" id="PTHR22930:SF293">
    <property type="entry name" value="PROTEIN ALP1-LIKE"/>
    <property type="match status" value="1"/>
</dbReference>
<organism evidence="11 12">
    <name type="scientific">Chenopodium quinoa</name>
    <name type="common">Quinoa</name>
    <dbReference type="NCBI Taxonomy" id="63459"/>
    <lineage>
        <taxon>Eukaryota</taxon>
        <taxon>Viridiplantae</taxon>
        <taxon>Streptophyta</taxon>
        <taxon>Embryophyta</taxon>
        <taxon>Tracheophyta</taxon>
        <taxon>Spermatophyta</taxon>
        <taxon>Magnoliopsida</taxon>
        <taxon>eudicotyledons</taxon>
        <taxon>Gunneridae</taxon>
        <taxon>Pentapetalae</taxon>
        <taxon>Caryophyllales</taxon>
        <taxon>Chenopodiaceae</taxon>
        <taxon>Chenopodioideae</taxon>
        <taxon>Atripliceae</taxon>
        <taxon>Chenopodium</taxon>
    </lineage>
</organism>
<dbReference type="GO" id="GO:0004518">
    <property type="term" value="F:nuclease activity"/>
    <property type="evidence" value="ECO:0007669"/>
    <property type="project" value="UniProtKB-KW"/>
</dbReference>
<reference evidence="11" key="2">
    <citation type="submission" date="2021-03" db="UniProtKB">
        <authorList>
            <consortium name="EnsemblPlants"/>
        </authorList>
    </citation>
    <scope>IDENTIFICATION</scope>
</reference>
<accession>A0A803MKK1</accession>
<evidence type="ECO:0000256" key="8">
    <source>
        <dbReference type="SAM" id="MobiDB-lite"/>
    </source>
</evidence>
<dbReference type="Pfam" id="PF26138">
    <property type="entry name" value="DUF8040"/>
    <property type="match status" value="1"/>
</dbReference>
<dbReference type="InterPro" id="IPR058353">
    <property type="entry name" value="DUF8040"/>
</dbReference>
<keyword evidence="7" id="KW-0539">Nucleus</keyword>
<evidence type="ECO:0000256" key="5">
    <source>
        <dbReference type="ARBA" id="ARBA00022723"/>
    </source>
</evidence>
<keyword evidence="4" id="KW-0540">Nuclease</keyword>
<proteinExistence type="inferred from homology"/>
<keyword evidence="5" id="KW-0479">Metal-binding</keyword>
<dbReference type="EnsemblPlants" id="AUR62031342-RA">
    <property type="protein sequence ID" value="AUR62031342-RA:cds"/>
    <property type="gene ID" value="AUR62031342"/>
</dbReference>
<reference evidence="11" key="1">
    <citation type="journal article" date="2017" name="Nature">
        <title>The genome of Chenopodium quinoa.</title>
        <authorList>
            <person name="Jarvis D.E."/>
            <person name="Ho Y.S."/>
            <person name="Lightfoot D.J."/>
            <person name="Schmoeckel S.M."/>
            <person name="Li B."/>
            <person name="Borm T.J.A."/>
            <person name="Ohyanagi H."/>
            <person name="Mineta K."/>
            <person name="Michell C.T."/>
            <person name="Saber N."/>
            <person name="Kharbatia N.M."/>
            <person name="Rupper R.R."/>
            <person name="Sharp A.R."/>
            <person name="Dally N."/>
            <person name="Boughton B.A."/>
            <person name="Woo Y.H."/>
            <person name="Gao G."/>
            <person name="Schijlen E.G.W.M."/>
            <person name="Guo X."/>
            <person name="Momin A.A."/>
            <person name="Negrao S."/>
            <person name="Al-Babili S."/>
            <person name="Gehring C."/>
            <person name="Roessner U."/>
            <person name="Jung C."/>
            <person name="Murphy K."/>
            <person name="Arold S.T."/>
            <person name="Gojobori T."/>
            <person name="van der Linden C.G."/>
            <person name="van Loo E.N."/>
            <person name="Jellen E.N."/>
            <person name="Maughan P.J."/>
            <person name="Tester M."/>
        </authorList>
    </citation>
    <scope>NUCLEOTIDE SEQUENCE [LARGE SCALE GENOMIC DNA]</scope>
    <source>
        <strain evidence="11">cv. PI 614886</strain>
    </source>
</reference>
<feature type="compositionally biased region" description="Polar residues" evidence="8">
    <location>
        <begin position="490"/>
        <end position="504"/>
    </location>
</feature>
<evidence type="ECO:0000256" key="7">
    <source>
        <dbReference type="ARBA" id="ARBA00023242"/>
    </source>
</evidence>
<dbReference type="GO" id="GO:0016787">
    <property type="term" value="F:hydrolase activity"/>
    <property type="evidence" value="ECO:0007669"/>
    <property type="project" value="UniProtKB-KW"/>
</dbReference>
<dbReference type="InterPro" id="IPR045249">
    <property type="entry name" value="HARBI1-like"/>
</dbReference>
<evidence type="ECO:0000259" key="9">
    <source>
        <dbReference type="Pfam" id="PF13359"/>
    </source>
</evidence>
<dbReference type="Proteomes" id="UP000596660">
    <property type="component" value="Unplaced"/>
</dbReference>
<dbReference type="GO" id="GO:0046872">
    <property type="term" value="F:metal ion binding"/>
    <property type="evidence" value="ECO:0007669"/>
    <property type="project" value="UniProtKB-KW"/>
</dbReference>
<feature type="domain" description="DDE Tnp4" evidence="9">
    <location>
        <begin position="148"/>
        <end position="307"/>
    </location>
</feature>
<protein>
    <recommendedName>
        <fullName evidence="13">Transposase</fullName>
    </recommendedName>
</protein>
<dbReference type="InterPro" id="IPR027806">
    <property type="entry name" value="HARBI1_dom"/>
</dbReference>
<dbReference type="AlphaFoldDB" id="A0A803MKK1"/>
<feature type="region of interest" description="Disordered" evidence="8">
    <location>
        <begin position="443"/>
        <end position="514"/>
    </location>
</feature>
<name>A0A803MKK1_CHEQI</name>
<dbReference type="GO" id="GO:0005634">
    <property type="term" value="C:nucleus"/>
    <property type="evidence" value="ECO:0007669"/>
    <property type="project" value="UniProtKB-SubCell"/>
</dbReference>
<feature type="compositionally biased region" description="Polar residues" evidence="8">
    <location>
        <begin position="454"/>
        <end position="467"/>
    </location>
</feature>
<dbReference type="Gramene" id="AUR62031342-RA">
    <property type="protein sequence ID" value="AUR62031342-RA:cds"/>
    <property type="gene ID" value="AUR62031342"/>
</dbReference>
<comment type="cofactor">
    <cofactor evidence="1">
        <name>a divalent metal cation</name>
        <dbReference type="ChEBI" id="CHEBI:60240"/>
    </cofactor>
</comment>
<evidence type="ECO:0000256" key="2">
    <source>
        <dbReference type="ARBA" id="ARBA00004123"/>
    </source>
</evidence>